<sequence>MKYPDGIALATAAQIKVMAEYRPALPPKIAAYPQLKNNIKAKVICSSMLDQQVLE</sequence>
<comment type="caution">
    <text evidence="1">The sequence shown here is derived from an EMBL/GenBank/DDBJ whole genome shotgun (WGS) entry which is preliminary data.</text>
</comment>
<dbReference type="Proteomes" id="UP001595887">
    <property type="component" value="Unassembled WGS sequence"/>
</dbReference>
<keyword evidence="2" id="KW-1185">Reference proteome</keyword>
<accession>A0ABV8RFL3</accession>
<evidence type="ECO:0000313" key="1">
    <source>
        <dbReference type="EMBL" id="MFC4291235.1"/>
    </source>
</evidence>
<proteinExistence type="predicted"/>
<name>A0ABV8RFL3_9SPHN</name>
<organism evidence="1 2">
    <name type="scientific">Sphingorhabdus arenilitoris</name>
    <dbReference type="NCBI Taxonomy" id="1490041"/>
    <lineage>
        <taxon>Bacteria</taxon>
        <taxon>Pseudomonadati</taxon>
        <taxon>Pseudomonadota</taxon>
        <taxon>Alphaproteobacteria</taxon>
        <taxon>Sphingomonadales</taxon>
        <taxon>Sphingomonadaceae</taxon>
        <taxon>Sphingorhabdus</taxon>
    </lineage>
</organism>
<evidence type="ECO:0000313" key="2">
    <source>
        <dbReference type="Proteomes" id="UP001595887"/>
    </source>
</evidence>
<dbReference type="EMBL" id="JBHSDH010000010">
    <property type="protein sequence ID" value="MFC4291235.1"/>
    <property type="molecule type" value="Genomic_DNA"/>
</dbReference>
<gene>
    <name evidence="1" type="ORF">ACFOWX_02280</name>
</gene>
<dbReference type="RefSeq" id="WP_381420870.1">
    <property type="nucleotide sequence ID" value="NZ_JBHSDH010000010.1"/>
</dbReference>
<reference evidence="2" key="1">
    <citation type="journal article" date="2019" name="Int. J. Syst. Evol. Microbiol.">
        <title>The Global Catalogue of Microorganisms (GCM) 10K type strain sequencing project: providing services to taxonomists for standard genome sequencing and annotation.</title>
        <authorList>
            <consortium name="The Broad Institute Genomics Platform"/>
            <consortium name="The Broad Institute Genome Sequencing Center for Infectious Disease"/>
            <person name="Wu L."/>
            <person name="Ma J."/>
        </authorList>
    </citation>
    <scope>NUCLEOTIDE SEQUENCE [LARGE SCALE GENOMIC DNA]</scope>
    <source>
        <strain evidence="2">CECT 8531</strain>
    </source>
</reference>
<protein>
    <submittedName>
        <fullName evidence="1">Uncharacterized protein</fullName>
    </submittedName>
</protein>